<feature type="region of interest" description="Disordered" evidence="1">
    <location>
        <begin position="147"/>
        <end position="176"/>
    </location>
</feature>
<dbReference type="AlphaFoldDB" id="A0A0F9EQS5"/>
<evidence type="ECO:0000256" key="1">
    <source>
        <dbReference type="SAM" id="MobiDB-lite"/>
    </source>
</evidence>
<name>A0A0F9EQS5_9ZZZZ</name>
<comment type="caution">
    <text evidence="2">The sequence shown here is derived from an EMBL/GenBank/DDBJ whole genome shotgun (WGS) entry which is preliminary data.</text>
</comment>
<sequence length="274" mass="32385">MDMKDGYIKLWRQIQGNELWTEKRPKTKAEAWIDIIMEAQHSHEPQKVMIGMIVLECHRGQSLNSLDTWALRWGWSKSKVWRFMKFLQKQGMIETKSAMPKSETLTETLTKDLTTRLTVVNYEKYAGGQNEAEMPSNTLTEMQTKCKRNANETRQEGREGQERKEEEESPPSQFSLERAERFIEIHSEIHPKIKYDLNKQARHIDSLLKKNYSEDDVDKALKFVTQDEFWSDPVQSIAKMLKRPPKKSENHIYKNYMDLFLDKADQERQGKGRR</sequence>
<reference evidence="2" key="1">
    <citation type="journal article" date="2015" name="Nature">
        <title>Complex archaea that bridge the gap between prokaryotes and eukaryotes.</title>
        <authorList>
            <person name="Spang A."/>
            <person name="Saw J.H."/>
            <person name="Jorgensen S.L."/>
            <person name="Zaremba-Niedzwiedzka K."/>
            <person name="Martijn J."/>
            <person name="Lind A.E."/>
            <person name="van Eijk R."/>
            <person name="Schleper C."/>
            <person name="Guy L."/>
            <person name="Ettema T.J."/>
        </authorList>
    </citation>
    <scope>NUCLEOTIDE SEQUENCE</scope>
</reference>
<proteinExistence type="predicted"/>
<evidence type="ECO:0000313" key="2">
    <source>
        <dbReference type="EMBL" id="KKL76394.1"/>
    </source>
</evidence>
<organism evidence="2">
    <name type="scientific">marine sediment metagenome</name>
    <dbReference type="NCBI Taxonomy" id="412755"/>
    <lineage>
        <taxon>unclassified sequences</taxon>
        <taxon>metagenomes</taxon>
        <taxon>ecological metagenomes</taxon>
    </lineage>
</organism>
<feature type="compositionally biased region" description="Basic and acidic residues" evidence="1">
    <location>
        <begin position="149"/>
        <end position="166"/>
    </location>
</feature>
<dbReference type="EMBL" id="LAZR01024062">
    <property type="protein sequence ID" value="KKL76394.1"/>
    <property type="molecule type" value="Genomic_DNA"/>
</dbReference>
<protein>
    <recommendedName>
        <fullName evidence="3">Bacteriophage lambda Replication protein O N-terminal domain-containing protein</fullName>
    </recommendedName>
</protein>
<evidence type="ECO:0008006" key="3">
    <source>
        <dbReference type="Google" id="ProtNLM"/>
    </source>
</evidence>
<accession>A0A0F9EQS5</accession>
<gene>
    <name evidence="2" type="ORF">LCGC14_2045310</name>
</gene>